<keyword evidence="1" id="KW-0175">Coiled coil</keyword>
<name>A0A8S9TX11_PHYIN</name>
<dbReference type="AlphaFoldDB" id="A0A8S9TX11"/>
<sequence>MRGVIKENEKQHNVLSTVSMDEDDSGNERPVKKRKATYLINKEKKARLSREVEELEAQLAALKDRVGLMGGQSLDKVATSNAVLSNVLRRQHLLVRASPNPLYSFIHLGVDHESRRQTLAAIQEHKIQNGVDYLKAKSCHLDLLQPYSTYEEFVDAQGNLCSSLFNVTQFRGVNSVREVYEAAMFHFFNEEISISERLGCITVRDDYDTVGDHFCNCRLSAADEDGVQTELNLASFAQYVDAEQSDTREPFAVLVRDSVDVDELYPYSPDQCVRKEQTGAILLTANTSEDSEEEELVVVMRSAGLVKIHRPTFSVSEQFQRGLLKRMTATFDVMIASMRGVLCTSLQEV</sequence>
<dbReference type="Proteomes" id="UP000704712">
    <property type="component" value="Unassembled WGS sequence"/>
</dbReference>
<evidence type="ECO:0000256" key="1">
    <source>
        <dbReference type="SAM" id="Coils"/>
    </source>
</evidence>
<evidence type="ECO:0000313" key="3">
    <source>
        <dbReference type="Proteomes" id="UP000704712"/>
    </source>
</evidence>
<accession>A0A8S9TX11</accession>
<protein>
    <submittedName>
        <fullName evidence="2">Uncharacterized protein</fullName>
    </submittedName>
</protein>
<dbReference type="EMBL" id="JAACNO010002746">
    <property type="protein sequence ID" value="KAF4131134.1"/>
    <property type="molecule type" value="Genomic_DNA"/>
</dbReference>
<proteinExistence type="predicted"/>
<organism evidence="2 3">
    <name type="scientific">Phytophthora infestans</name>
    <name type="common">Potato late blight agent</name>
    <name type="synonym">Botrytis infestans</name>
    <dbReference type="NCBI Taxonomy" id="4787"/>
    <lineage>
        <taxon>Eukaryota</taxon>
        <taxon>Sar</taxon>
        <taxon>Stramenopiles</taxon>
        <taxon>Oomycota</taxon>
        <taxon>Peronosporomycetes</taxon>
        <taxon>Peronosporales</taxon>
        <taxon>Peronosporaceae</taxon>
        <taxon>Phytophthora</taxon>
    </lineage>
</organism>
<gene>
    <name evidence="2" type="ORF">GN958_ATG19679</name>
</gene>
<comment type="caution">
    <text evidence="2">The sequence shown here is derived from an EMBL/GenBank/DDBJ whole genome shotgun (WGS) entry which is preliminary data.</text>
</comment>
<evidence type="ECO:0000313" key="2">
    <source>
        <dbReference type="EMBL" id="KAF4131134.1"/>
    </source>
</evidence>
<reference evidence="2" key="1">
    <citation type="submission" date="2020-03" db="EMBL/GenBank/DDBJ databases">
        <title>Hybrid Assembly of Korean Phytophthora infestans isolates.</title>
        <authorList>
            <person name="Prokchorchik M."/>
            <person name="Lee Y."/>
            <person name="Seo J."/>
            <person name="Cho J.-H."/>
            <person name="Park Y.-E."/>
            <person name="Jang D.-C."/>
            <person name="Im J.-S."/>
            <person name="Choi J.-G."/>
            <person name="Park H.-J."/>
            <person name="Lee G.-B."/>
            <person name="Lee Y.-G."/>
            <person name="Hong S.-Y."/>
            <person name="Cho K."/>
            <person name="Sohn K.H."/>
        </authorList>
    </citation>
    <scope>NUCLEOTIDE SEQUENCE</scope>
    <source>
        <strain evidence="2">KR_2_A2</strain>
    </source>
</reference>
<feature type="coiled-coil region" evidence="1">
    <location>
        <begin position="38"/>
        <end position="65"/>
    </location>
</feature>